<evidence type="ECO:0000256" key="4">
    <source>
        <dbReference type="ARBA" id="ARBA00023014"/>
    </source>
</evidence>
<dbReference type="Proteomes" id="UP000249818">
    <property type="component" value="Chromosome BARAN1"/>
</dbReference>
<gene>
    <name evidence="6" type="primary">mvhD</name>
    <name evidence="6" type="ORF">BARAN1_0337</name>
</gene>
<dbReference type="Pfam" id="PF02662">
    <property type="entry name" value="FlpD"/>
    <property type="match status" value="1"/>
</dbReference>
<dbReference type="InterPro" id="IPR003813">
    <property type="entry name" value="MvhD/FlpD"/>
</dbReference>
<dbReference type="OrthoDB" id="9785566at2"/>
<feature type="domain" description="F420-non-reducing hydrogenase iron-sulfur subunit D" evidence="5">
    <location>
        <begin position="10"/>
        <end position="132"/>
    </location>
</feature>
<evidence type="ECO:0000256" key="1">
    <source>
        <dbReference type="ARBA" id="ARBA00022723"/>
    </source>
</evidence>
<sequence length="154" mass="16981">MAEAQFEPRIVAFLCRWCAGAGADLAGTSRLRYPPNAVAIRVNCSGRVEPQWVMEAFRSGADGVFIGGCHPGDCHYVSGNYKARRRVHLLKRMLSELGIEPERVRLEWVSATEGAKFARLMREFVEELRALGPRTDSVEAAPSAAPPVPSRRKG</sequence>
<protein>
    <submittedName>
        <fullName evidence="6">F420-non-reducing hydrogenase vhc iron-sulfur subunit D</fullName>
        <ecNumber evidence="6">1.12.99.-</ecNumber>
    </submittedName>
</protein>
<dbReference type="RefSeq" id="WP_122030591.1">
    <property type="nucleotide sequence ID" value="NZ_LS483254.1"/>
</dbReference>
<keyword evidence="3" id="KW-0408">Iron</keyword>
<dbReference type="EMBL" id="LS483254">
    <property type="protein sequence ID" value="SQD92362.1"/>
    <property type="molecule type" value="Genomic_DNA"/>
</dbReference>
<organism evidence="6 7">
    <name type="scientific">Candidatus Bipolaricaulis anaerobius</name>
    <dbReference type="NCBI Taxonomy" id="2026885"/>
    <lineage>
        <taxon>Bacteria</taxon>
        <taxon>Candidatus Bipolaricaulota</taxon>
        <taxon>Candidatus Bipolaricaulia</taxon>
        <taxon>Candidatus Bipolaricaulales</taxon>
        <taxon>Candidatus Bipolaricaulaceae</taxon>
        <taxon>Candidatus Bipolaricaulis</taxon>
    </lineage>
</organism>
<evidence type="ECO:0000256" key="3">
    <source>
        <dbReference type="ARBA" id="ARBA00023004"/>
    </source>
</evidence>
<keyword evidence="1" id="KW-0479">Metal-binding</keyword>
<keyword evidence="4" id="KW-0411">Iron-sulfur</keyword>
<dbReference type="GO" id="GO:0051536">
    <property type="term" value="F:iron-sulfur cluster binding"/>
    <property type="evidence" value="ECO:0007669"/>
    <property type="project" value="UniProtKB-KW"/>
</dbReference>
<evidence type="ECO:0000313" key="6">
    <source>
        <dbReference type="EMBL" id="SQD92362.1"/>
    </source>
</evidence>
<accession>A0A2X3KJ29</accession>
<proteinExistence type="predicted"/>
<dbReference type="EC" id="1.12.99.-" evidence="6"/>
<evidence type="ECO:0000259" key="5">
    <source>
        <dbReference type="Pfam" id="PF02662"/>
    </source>
</evidence>
<evidence type="ECO:0000256" key="2">
    <source>
        <dbReference type="ARBA" id="ARBA00023002"/>
    </source>
</evidence>
<name>A0A2X3KJ29_9BACT</name>
<keyword evidence="7" id="KW-1185">Reference proteome</keyword>
<dbReference type="GO" id="GO:0046872">
    <property type="term" value="F:metal ion binding"/>
    <property type="evidence" value="ECO:0007669"/>
    <property type="project" value="UniProtKB-KW"/>
</dbReference>
<dbReference type="GO" id="GO:0016491">
    <property type="term" value="F:oxidoreductase activity"/>
    <property type="evidence" value="ECO:0007669"/>
    <property type="project" value="UniProtKB-KW"/>
</dbReference>
<dbReference type="AlphaFoldDB" id="A0A2X3KJ29"/>
<dbReference type="KEGG" id="bana:BARAN1_0337"/>
<evidence type="ECO:0000313" key="7">
    <source>
        <dbReference type="Proteomes" id="UP000249818"/>
    </source>
</evidence>
<reference evidence="7" key="1">
    <citation type="submission" date="2018-05" db="EMBL/GenBank/DDBJ databases">
        <authorList>
            <person name="Hao L."/>
        </authorList>
    </citation>
    <scope>NUCLEOTIDE SEQUENCE [LARGE SCALE GENOMIC DNA]</scope>
</reference>
<keyword evidence="2 6" id="KW-0560">Oxidoreductase</keyword>